<organism evidence="2 3">
    <name type="scientific">Mesorhizobium sanjuanii</name>
    <dbReference type="NCBI Taxonomy" id="2037900"/>
    <lineage>
        <taxon>Bacteria</taxon>
        <taxon>Pseudomonadati</taxon>
        <taxon>Pseudomonadota</taxon>
        <taxon>Alphaproteobacteria</taxon>
        <taxon>Hyphomicrobiales</taxon>
        <taxon>Phyllobacteriaceae</taxon>
        <taxon>Mesorhizobium</taxon>
    </lineage>
</organism>
<dbReference type="Gene3D" id="3.30.1150.10">
    <property type="match status" value="1"/>
</dbReference>
<dbReference type="PIRSF" id="PIRSF034077">
    <property type="entry name" value="UCP034077"/>
    <property type="match status" value="1"/>
</dbReference>
<evidence type="ECO:0008006" key="4">
    <source>
        <dbReference type="Google" id="ProtNLM"/>
    </source>
</evidence>
<dbReference type="AlphaFoldDB" id="A0A2A6FB04"/>
<keyword evidence="3" id="KW-1185">Reference proteome</keyword>
<comment type="caution">
    <text evidence="2">The sequence shown here is derived from an EMBL/GenBank/DDBJ whole genome shotgun (WGS) entry which is preliminary data.</text>
</comment>
<dbReference type="Proteomes" id="UP000219182">
    <property type="component" value="Unassembled WGS sequence"/>
</dbReference>
<sequence length="135" mass="14145">MKTRSAIGAAVLALAVVAGATQAGAQERACRSPEPINTIDEMFSAIFACWEPPPGSAGMTLTLQFSLRRNGTLIGKPRATYSHLGNDGQLNRLFVASVLKALDRALPMPLSNSMGGAIAGRTLFPRFTAAAEGRS</sequence>
<evidence type="ECO:0000256" key="1">
    <source>
        <dbReference type="SAM" id="SignalP"/>
    </source>
</evidence>
<keyword evidence="1" id="KW-0732">Signal</keyword>
<accession>A0A2A6FB04</accession>
<feature type="chain" id="PRO_5012766264" description="TonB C-terminal domain-containing protein" evidence="1">
    <location>
        <begin position="26"/>
        <end position="135"/>
    </location>
</feature>
<feature type="signal peptide" evidence="1">
    <location>
        <begin position="1"/>
        <end position="25"/>
    </location>
</feature>
<reference evidence="2 3" key="1">
    <citation type="submission" date="2017-09" db="EMBL/GenBank/DDBJ databases">
        <title>Mesorhizobum sanjuanii sp. nov. isolated from nodules of Lotus tenuis in saline-alkaline lowlands of Flooding Pampa.</title>
        <authorList>
            <person name="Sannazzaro A.I."/>
            <person name="Torres Tejerizo G.A."/>
            <person name="Fontana F."/>
            <person name="Cumpa Velazquez L.M."/>
            <person name="Hansen L."/>
            <person name="Pistorio M."/>
            <person name="Estrella M.J."/>
        </authorList>
    </citation>
    <scope>NUCLEOTIDE SEQUENCE [LARGE SCALE GENOMIC DNA]</scope>
    <source>
        <strain evidence="2 3">BSA136</strain>
    </source>
</reference>
<name>A0A2A6FB04_9HYPH</name>
<protein>
    <recommendedName>
        <fullName evidence="4">TonB C-terminal domain-containing protein</fullName>
    </recommendedName>
</protein>
<dbReference type="EMBL" id="NWQG01000150">
    <property type="protein sequence ID" value="PDQ19117.1"/>
    <property type="molecule type" value="Genomic_DNA"/>
</dbReference>
<proteinExistence type="predicted"/>
<evidence type="ECO:0000313" key="2">
    <source>
        <dbReference type="EMBL" id="PDQ19117.1"/>
    </source>
</evidence>
<gene>
    <name evidence="2" type="ORF">CN311_21175</name>
</gene>
<evidence type="ECO:0000313" key="3">
    <source>
        <dbReference type="Proteomes" id="UP000219182"/>
    </source>
</evidence>
<dbReference type="InterPro" id="IPR014587">
    <property type="entry name" value="UCP034077"/>
</dbReference>